<gene>
    <name evidence="2" type="ORF">RMAR0315_LOCUS8870</name>
</gene>
<dbReference type="GO" id="GO:0003690">
    <property type="term" value="F:double-stranded DNA binding"/>
    <property type="evidence" value="ECO:0007669"/>
    <property type="project" value="InterPro"/>
</dbReference>
<protein>
    <submittedName>
        <fullName evidence="2">Uncharacterized protein</fullName>
    </submittedName>
</protein>
<dbReference type="GO" id="GO:0042023">
    <property type="term" value="P:DNA endoreduplication"/>
    <property type="evidence" value="ECO:0007669"/>
    <property type="project" value="InterPro"/>
</dbReference>
<evidence type="ECO:0000313" key="2">
    <source>
        <dbReference type="EMBL" id="CAD8398878.1"/>
    </source>
</evidence>
<dbReference type="EMBL" id="HBEK01016264">
    <property type="protein sequence ID" value="CAD8398878.1"/>
    <property type="molecule type" value="Transcribed_RNA"/>
</dbReference>
<feature type="compositionally biased region" description="Basic and acidic residues" evidence="1">
    <location>
        <begin position="77"/>
        <end position="89"/>
    </location>
</feature>
<dbReference type="AlphaFoldDB" id="A0A7S0BNE3"/>
<dbReference type="GO" id="GO:0051276">
    <property type="term" value="P:chromosome organization"/>
    <property type="evidence" value="ECO:0007669"/>
    <property type="project" value="TreeGrafter"/>
</dbReference>
<proteinExistence type="predicted"/>
<accession>A0A7S0BNE3</accession>
<dbReference type="GO" id="GO:0009330">
    <property type="term" value="C:DNA topoisomerase type II (double strand cut, ATP-hydrolyzing) complex"/>
    <property type="evidence" value="ECO:0007669"/>
    <property type="project" value="InterPro"/>
</dbReference>
<evidence type="ECO:0000256" key="1">
    <source>
        <dbReference type="SAM" id="MobiDB-lite"/>
    </source>
</evidence>
<sequence length="199" mass="21240">MGPRRRMPKTDGGEQRIDSFMVKGGNAVEVEQAVKDFVGEGNALKEEEGPNAEVQAPVEVDQTAEPQDSLFDNDAGLGKDELVVKVDPDPERDEDANATQLKDEDEIVESSIGDSKTKTNSIPLISPGKLEENLVLAQSAEVSFDLSGDVGAVGRVKIEEGKLSFDLKGTFYDAGRVACNSMLVVAVGDTEARVSSVID</sequence>
<dbReference type="InterPro" id="IPR033246">
    <property type="entry name" value="BIN4"/>
</dbReference>
<organism evidence="2">
    <name type="scientific">Rhodosorus marinus</name>
    <dbReference type="NCBI Taxonomy" id="101924"/>
    <lineage>
        <taxon>Eukaryota</taxon>
        <taxon>Rhodophyta</taxon>
        <taxon>Stylonematophyceae</taxon>
        <taxon>Stylonematales</taxon>
        <taxon>Stylonemataceae</taxon>
        <taxon>Rhodosorus</taxon>
    </lineage>
</organism>
<feature type="region of interest" description="Disordered" evidence="1">
    <location>
        <begin position="39"/>
        <end position="114"/>
    </location>
</feature>
<name>A0A7S0BNE3_9RHOD</name>
<dbReference type="PANTHER" id="PTHR34810:SF1">
    <property type="entry name" value="DNA-BINDING PROTEIN BIN4"/>
    <property type="match status" value="1"/>
</dbReference>
<dbReference type="PANTHER" id="PTHR34810">
    <property type="entry name" value="DNA-BINDING PROTEIN BIN4"/>
    <property type="match status" value="1"/>
</dbReference>
<reference evidence="2" key="1">
    <citation type="submission" date="2021-01" db="EMBL/GenBank/DDBJ databases">
        <authorList>
            <person name="Corre E."/>
            <person name="Pelletier E."/>
            <person name="Niang G."/>
            <person name="Scheremetjew M."/>
            <person name="Finn R."/>
            <person name="Kale V."/>
            <person name="Holt S."/>
            <person name="Cochrane G."/>
            <person name="Meng A."/>
            <person name="Brown T."/>
            <person name="Cohen L."/>
        </authorList>
    </citation>
    <scope>NUCLEOTIDE SEQUENCE</scope>
    <source>
        <strain evidence="2">UTEX LB 2760</strain>
    </source>
</reference>
<dbReference type="GO" id="GO:0005634">
    <property type="term" value="C:nucleus"/>
    <property type="evidence" value="ECO:0007669"/>
    <property type="project" value="TreeGrafter"/>
</dbReference>
<feature type="compositionally biased region" description="Basic and acidic residues" evidence="1">
    <location>
        <begin position="39"/>
        <end position="48"/>
    </location>
</feature>